<dbReference type="InterPro" id="IPR036271">
    <property type="entry name" value="Tet_transcr_reg_TetR-rel_C_sf"/>
</dbReference>
<reference evidence="6 7" key="1">
    <citation type="submission" date="2015-07" db="EMBL/GenBank/DDBJ databases">
        <authorList>
            <person name="Noorani M."/>
        </authorList>
    </citation>
    <scope>NUCLEOTIDE SEQUENCE [LARGE SCALE GENOMIC DNA]</scope>
    <source>
        <strain evidence="6 7">CECT 5088</strain>
    </source>
</reference>
<keyword evidence="3" id="KW-0804">Transcription</keyword>
<dbReference type="InterPro" id="IPR009057">
    <property type="entry name" value="Homeodomain-like_sf"/>
</dbReference>
<name>A0A0M6XN26_9RHOB</name>
<dbReference type="FunFam" id="1.10.10.60:FF:000141">
    <property type="entry name" value="TetR family transcriptional regulator"/>
    <property type="match status" value="1"/>
</dbReference>
<dbReference type="EMBL" id="CXPG01000014">
    <property type="protein sequence ID" value="CTQ32590.1"/>
    <property type="molecule type" value="Genomic_DNA"/>
</dbReference>
<dbReference type="PROSITE" id="PS50977">
    <property type="entry name" value="HTH_TETR_2"/>
    <property type="match status" value="1"/>
</dbReference>
<sequence length="251" mass="27471">MAAAVVPSRAARSRGRFSASFPPAVPCAAHACADFPHLYISERGDRTMTDATPIKKGRKFDQVLEGARHVFMAEGFDGASVDAIARAAGVSKATLYSYFPDKRVLFIEVARSECCLQMDEAEAITAGHSAPAEVLRAAAERMLAFFLSDFGQSIFRMFVAEADRFPDLGRQFYDTGPGLLRARMVAYLRDAVTQGTLAIEDFELAADQFAELCKASLFPELVFGIRKSATEAERRRVIDGAVETFMARYGV</sequence>
<dbReference type="Proteomes" id="UP000048908">
    <property type="component" value="Unassembled WGS sequence"/>
</dbReference>
<proteinExistence type="predicted"/>
<accession>A0A0M6XN26</accession>
<dbReference type="Gene3D" id="1.10.10.60">
    <property type="entry name" value="Homeodomain-like"/>
    <property type="match status" value="1"/>
</dbReference>
<evidence type="ECO:0000313" key="6">
    <source>
        <dbReference type="EMBL" id="CTQ32590.1"/>
    </source>
</evidence>
<dbReference type="GO" id="GO:0000976">
    <property type="term" value="F:transcription cis-regulatory region binding"/>
    <property type="evidence" value="ECO:0007669"/>
    <property type="project" value="TreeGrafter"/>
</dbReference>
<keyword evidence="2 4" id="KW-0238">DNA-binding</keyword>
<evidence type="ECO:0000256" key="3">
    <source>
        <dbReference type="ARBA" id="ARBA00023163"/>
    </source>
</evidence>
<dbReference type="PANTHER" id="PTHR30055:SF146">
    <property type="entry name" value="HTH-TYPE TRANSCRIPTIONAL DUAL REGULATOR CECR"/>
    <property type="match status" value="1"/>
</dbReference>
<dbReference type="PRINTS" id="PR00455">
    <property type="entry name" value="HTHTETR"/>
</dbReference>
<evidence type="ECO:0000256" key="2">
    <source>
        <dbReference type="ARBA" id="ARBA00023125"/>
    </source>
</evidence>
<dbReference type="InterPro" id="IPR039536">
    <property type="entry name" value="TetR_C_Proteobacteria"/>
</dbReference>
<dbReference type="InterPro" id="IPR023772">
    <property type="entry name" value="DNA-bd_HTH_TetR-type_CS"/>
</dbReference>
<evidence type="ECO:0000259" key="5">
    <source>
        <dbReference type="PROSITE" id="PS50977"/>
    </source>
</evidence>
<organism evidence="6 7">
    <name type="scientific">Jannaschia rubra</name>
    <dbReference type="NCBI Taxonomy" id="282197"/>
    <lineage>
        <taxon>Bacteria</taxon>
        <taxon>Pseudomonadati</taxon>
        <taxon>Pseudomonadota</taxon>
        <taxon>Alphaproteobacteria</taxon>
        <taxon>Rhodobacterales</taxon>
        <taxon>Roseobacteraceae</taxon>
        <taxon>Jannaschia</taxon>
    </lineage>
</organism>
<feature type="DNA-binding region" description="H-T-H motif" evidence="4">
    <location>
        <begin position="80"/>
        <end position="99"/>
    </location>
</feature>
<dbReference type="SUPFAM" id="SSF46689">
    <property type="entry name" value="Homeodomain-like"/>
    <property type="match status" value="1"/>
</dbReference>
<evidence type="ECO:0000313" key="7">
    <source>
        <dbReference type="Proteomes" id="UP000048908"/>
    </source>
</evidence>
<dbReference type="Gene3D" id="1.10.357.10">
    <property type="entry name" value="Tetracycline Repressor, domain 2"/>
    <property type="match status" value="1"/>
</dbReference>
<dbReference type="GO" id="GO:0003700">
    <property type="term" value="F:DNA-binding transcription factor activity"/>
    <property type="evidence" value="ECO:0007669"/>
    <property type="project" value="TreeGrafter"/>
</dbReference>
<protein>
    <submittedName>
        <fullName evidence="6">HTH-type transcriptional regulator RutR</fullName>
    </submittedName>
</protein>
<dbReference type="SUPFAM" id="SSF48498">
    <property type="entry name" value="Tetracyclin repressor-like, C-terminal domain"/>
    <property type="match status" value="1"/>
</dbReference>
<dbReference type="Pfam" id="PF00440">
    <property type="entry name" value="TetR_N"/>
    <property type="match status" value="1"/>
</dbReference>
<gene>
    <name evidence="6" type="ORF">JAN5088_01361</name>
</gene>
<keyword evidence="1" id="KW-0805">Transcription regulation</keyword>
<dbReference type="PANTHER" id="PTHR30055">
    <property type="entry name" value="HTH-TYPE TRANSCRIPTIONAL REGULATOR RUTR"/>
    <property type="match status" value="1"/>
</dbReference>
<dbReference type="InterPro" id="IPR001647">
    <property type="entry name" value="HTH_TetR"/>
</dbReference>
<dbReference type="PROSITE" id="PS01081">
    <property type="entry name" value="HTH_TETR_1"/>
    <property type="match status" value="1"/>
</dbReference>
<dbReference type="Pfam" id="PF14246">
    <property type="entry name" value="TetR_C_7"/>
    <property type="match status" value="1"/>
</dbReference>
<dbReference type="InterPro" id="IPR050109">
    <property type="entry name" value="HTH-type_TetR-like_transc_reg"/>
</dbReference>
<feature type="domain" description="HTH tetR-type" evidence="5">
    <location>
        <begin position="57"/>
        <end position="117"/>
    </location>
</feature>
<dbReference type="STRING" id="282197.SAMN04488517_101524"/>
<dbReference type="AlphaFoldDB" id="A0A0M6XN26"/>
<evidence type="ECO:0000256" key="1">
    <source>
        <dbReference type="ARBA" id="ARBA00023015"/>
    </source>
</evidence>
<keyword evidence="7" id="KW-1185">Reference proteome</keyword>
<evidence type="ECO:0000256" key="4">
    <source>
        <dbReference type="PROSITE-ProRule" id="PRU00335"/>
    </source>
</evidence>